<proteinExistence type="predicted"/>
<gene>
    <name evidence="1" type="ORF">AVEN_245039_1</name>
</gene>
<protein>
    <submittedName>
        <fullName evidence="1">Uncharacterized protein</fullName>
    </submittedName>
</protein>
<accession>A0A4Y2EAF4</accession>
<dbReference type="AlphaFoldDB" id="A0A4Y2EAF4"/>
<comment type="caution">
    <text evidence="1">The sequence shown here is derived from an EMBL/GenBank/DDBJ whole genome shotgun (WGS) entry which is preliminary data.</text>
</comment>
<evidence type="ECO:0000313" key="2">
    <source>
        <dbReference type="Proteomes" id="UP000499080"/>
    </source>
</evidence>
<evidence type="ECO:0000313" key="1">
    <source>
        <dbReference type="EMBL" id="GBM24785.1"/>
    </source>
</evidence>
<dbReference type="Proteomes" id="UP000499080">
    <property type="component" value="Unassembled WGS sequence"/>
</dbReference>
<sequence length="132" mass="15358">MERLIIHAYAECPQEVRDSLAAQYFVDAIRDEDTQHPTRLMDAKDLEYSMKVPKLLTRLPEMSDQSRRRMIPVEKEINLNFSQQDGKIIENCCCWEKECFSTKSERDLLEVQQKGACTERVPGDYAQLGKLT</sequence>
<dbReference type="OrthoDB" id="6469757at2759"/>
<reference evidence="1 2" key="1">
    <citation type="journal article" date="2019" name="Sci. Rep.">
        <title>Orb-weaving spider Araneus ventricosus genome elucidates the spidroin gene catalogue.</title>
        <authorList>
            <person name="Kono N."/>
            <person name="Nakamura H."/>
            <person name="Ohtoshi R."/>
            <person name="Moran D.A.P."/>
            <person name="Shinohara A."/>
            <person name="Yoshida Y."/>
            <person name="Fujiwara M."/>
            <person name="Mori M."/>
            <person name="Tomita M."/>
            <person name="Arakawa K."/>
        </authorList>
    </citation>
    <scope>NUCLEOTIDE SEQUENCE [LARGE SCALE GENOMIC DNA]</scope>
</reference>
<name>A0A4Y2EAF4_ARAVE</name>
<dbReference type="EMBL" id="BGPR01000527">
    <property type="protein sequence ID" value="GBM24785.1"/>
    <property type="molecule type" value="Genomic_DNA"/>
</dbReference>
<organism evidence="1 2">
    <name type="scientific">Araneus ventricosus</name>
    <name type="common">Orbweaver spider</name>
    <name type="synonym">Epeira ventricosa</name>
    <dbReference type="NCBI Taxonomy" id="182803"/>
    <lineage>
        <taxon>Eukaryota</taxon>
        <taxon>Metazoa</taxon>
        <taxon>Ecdysozoa</taxon>
        <taxon>Arthropoda</taxon>
        <taxon>Chelicerata</taxon>
        <taxon>Arachnida</taxon>
        <taxon>Araneae</taxon>
        <taxon>Araneomorphae</taxon>
        <taxon>Entelegynae</taxon>
        <taxon>Araneoidea</taxon>
        <taxon>Araneidae</taxon>
        <taxon>Araneus</taxon>
    </lineage>
</organism>
<keyword evidence="2" id="KW-1185">Reference proteome</keyword>